<dbReference type="SUPFAM" id="SSF51126">
    <property type="entry name" value="Pectin lyase-like"/>
    <property type="match status" value="1"/>
</dbReference>
<evidence type="ECO:0000256" key="2">
    <source>
        <dbReference type="SAM" id="SignalP"/>
    </source>
</evidence>
<feature type="transmembrane region" description="Helical" evidence="1">
    <location>
        <begin position="957"/>
        <end position="980"/>
    </location>
</feature>
<dbReference type="SMART" id="SM01411">
    <property type="entry name" value="Ephrin_rec_like"/>
    <property type="match status" value="9"/>
</dbReference>
<dbReference type="InterPro" id="IPR009030">
    <property type="entry name" value="Growth_fac_rcpt_cys_sf"/>
</dbReference>
<name>A0AAV7YM34_9EUKA</name>
<feature type="domain" description="Tyrosine-protein kinase ephrin type A/B receptor-like" evidence="3">
    <location>
        <begin position="451"/>
        <end position="492"/>
    </location>
</feature>
<dbReference type="Proteomes" id="UP001146793">
    <property type="component" value="Unassembled WGS sequence"/>
</dbReference>
<feature type="transmembrane region" description="Helical" evidence="1">
    <location>
        <begin position="1116"/>
        <end position="1133"/>
    </location>
</feature>
<dbReference type="Pfam" id="PF07699">
    <property type="entry name" value="Ephrin_rec_like"/>
    <property type="match status" value="6"/>
</dbReference>
<keyword evidence="1" id="KW-1133">Transmembrane helix</keyword>
<feature type="chain" id="PRO_5043765014" evidence="2">
    <location>
        <begin position="23"/>
        <end position="1314"/>
    </location>
</feature>
<feature type="transmembrane region" description="Helical" evidence="1">
    <location>
        <begin position="1145"/>
        <end position="1166"/>
    </location>
</feature>
<feature type="transmembrane region" description="Helical" evidence="1">
    <location>
        <begin position="1086"/>
        <end position="1104"/>
    </location>
</feature>
<feature type="transmembrane region" description="Helical" evidence="1">
    <location>
        <begin position="813"/>
        <end position="830"/>
    </location>
</feature>
<dbReference type="InterPro" id="IPR011641">
    <property type="entry name" value="Tyr-kin_ephrin_A/B_rcpt-like"/>
</dbReference>
<feature type="domain" description="Tyrosine-protein kinase ephrin type A/B receptor-like" evidence="3">
    <location>
        <begin position="400"/>
        <end position="441"/>
    </location>
</feature>
<dbReference type="PANTHER" id="PTHR46967:SF1">
    <property type="entry name" value="KERATIN-ASSOCIATED PROTEIN 16-1-LIKE"/>
    <property type="match status" value="1"/>
</dbReference>
<gene>
    <name evidence="4" type="ORF">M0812_02474</name>
</gene>
<reference evidence="4" key="1">
    <citation type="submission" date="2022-08" db="EMBL/GenBank/DDBJ databases">
        <title>Novel sulphate-reducing endosymbionts in the free-living metamonad Anaeramoeba.</title>
        <authorList>
            <person name="Jerlstrom-Hultqvist J."/>
            <person name="Cepicka I."/>
            <person name="Gallot-Lavallee L."/>
            <person name="Salas-Leiva D."/>
            <person name="Curtis B.A."/>
            <person name="Zahonova K."/>
            <person name="Pipaliya S."/>
            <person name="Dacks J."/>
            <person name="Roger A.J."/>
        </authorList>
    </citation>
    <scope>NUCLEOTIDE SEQUENCE</scope>
    <source>
        <strain evidence="4">Busselton2</strain>
    </source>
</reference>
<dbReference type="SUPFAM" id="SSF57184">
    <property type="entry name" value="Growth factor receptor domain"/>
    <property type="match status" value="2"/>
</dbReference>
<feature type="transmembrane region" description="Helical" evidence="1">
    <location>
        <begin position="787"/>
        <end position="806"/>
    </location>
</feature>
<evidence type="ECO:0000259" key="3">
    <source>
        <dbReference type="Pfam" id="PF07699"/>
    </source>
</evidence>
<feature type="domain" description="Tyrosine-protein kinase ephrin type A/B receptor-like" evidence="3">
    <location>
        <begin position="641"/>
        <end position="689"/>
    </location>
</feature>
<dbReference type="SMART" id="SM00261">
    <property type="entry name" value="FU"/>
    <property type="match status" value="3"/>
</dbReference>
<feature type="domain" description="Tyrosine-protein kinase ephrin type A/B receptor-like" evidence="3">
    <location>
        <begin position="277"/>
        <end position="323"/>
    </location>
</feature>
<dbReference type="InterPro" id="IPR006212">
    <property type="entry name" value="Furin_repeat"/>
</dbReference>
<feature type="signal peptide" evidence="2">
    <location>
        <begin position="1"/>
        <end position="22"/>
    </location>
</feature>
<keyword evidence="2" id="KW-0732">Signal</keyword>
<dbReference type="PANTHER" id="PTHR46967">
    <property type="entry name" value="INSULIN-LIKE GROWTH FACTOR BINDING PROTEIN,N-TERMINAL"/>
    <property type="match status" value="1"/>
</dbReference>
<dbReference type="Gene3D" id="2.10.50.10">
    <property type="entry name" value="Tumor Necrosis Factor Receptor, subunit A, domain 2"/>
    <property type="match status" value="7"/>
</dbReference>
<keyword evidence="1" id="KW-0812">Transmembrane</keyword>
<sequence length="1314" mass="149726">MFVKLNLKLLFLFSVLISFCKPKKQLYNANDCDLFVTPQGNDLNSCTSYDEACLTLSNANDLAIDGNTICLDGSEIETGGVLVIEKELKIITLYEDKTILNGGNRGCFYFYDLMKNFTIEGFRITNCSSLNNGATFTIDSCTKSTTPLLKLRNLVIEGNTANTGAGLYLYECDVSLENVTIKNNYAGFFGGGLYCSPNSAIIAKNVLIVNNTAGNEPQNIKVVDDPSECIINSQDDLKDCDECYNGGSCNFATGNCDCLPGSSLPSPECEICLEGFFSESINKASCEPCSSGTYNDLKDQTKCTKCTVGTFNPNNGSRAIGDCVDCERGSYQDLEGQSTCTLCPLGQYNNLTGTTQCTKCSKGMYNPHMGSKSIEDCLKCMNGTYQDKEGQSSCVSCPKGSYQDLEEQTSCNLCGEGMYQEVKGQSFCLNCIAGTYQDKEGQSICVSCHKGTYQDLKGQHFCCMCGKGTYQDEEGQSTCLECKAGTYQDQKGQSICGGCDKGTYQDLKGQQFCNICGNGTYQDEEGQSSCFECQAGTYQDQHGQSICNICPMGTYQNRISQEQCVACPRGTYNSKLGSGSIDDCIQCGLGTYNDQTGQSNCYLCPAGQYSNQKGSLNCLDCQPGRYSIQTGQTQCDYCEAGTYQDRSQSIHCEVCGFDTYQPNIGSNYCNNCPVFSETLSTKTKFITKCYCKIGYYGENGDNCKSCPDNGVCDTFNQHHPMPLSGFWTSQEDPDTIIQCTNYEACPGLETNKCNTEKGYTGEQCTSCLFGYYKFEDRCLSCPNNNNLRLIFVFLGVLFFIIFLLIIAKKMKNYFGSLSILISFLQIIAIFPKFSVAFPYRLLKYFSNLSFFNFNLDYLALDCSIEIRYPWRWFVVQLLPVFNLLLLIIIYYLIVFHSKMVRLYGKYVINMFPTLCVKPNRNNQNIFVFPFSIIRFYFAKFFIQSWSKKELKKFKNNCINVFLASLFLLYLILCLIIFQLFNCKNTKESKEYLLVADPTYHCYDTWWYRMLIFAIFFGILYILGIPLFFVWIFWHSAKRTTEKIFMQRFGLLCSRYKEEWFFWELIIMARKILLVICQCFLYKYPIVQLICAILVVCASIVIQYIYNPYNTKTRNTYEFNLLLVILFILFSGLVLNNQNDTAHNPIIDFIIFLLFSSIFLFLIISILEIKNRIAFKKHESKIKKNNRFLESIQITKQDPIIRFLQMKPNLLHLLRYFSEITHSHQKKTFKFFNSLNLFLNNNQKFKSHCIKKLKYDPQIKNVYHSMLSNTWKNDLGIVVMKWYHFKADNISKFRFNLLLHKVLLYEMKIEKKNEK</sequence>
<feature type="domain" description="Tyrosine-protein kinase ephrin type A/B receptor-like" evidence="3">
    <location>
        <begin position="329"/>
        <end position="377"/>
    </location>
</feature>
<comment type="caution">
    <text evidence="4">The sequence shown here is derived from an EMBL/GenBank/DDBJ whole genome shotgun (WGS) entry which is preliminary data.</text>
</comment>
<feature type="domain" description="Tyrosine-protein kinase ephrin type A/B receptor-like" evidence="3">
    <location>
        <begin position="536"/>
        <end position="584"/>
    </location>
</feature>
<feature type="transmembrane region" description="Helical" evidence="1">
    <location>
        <begin position="1005"/>
        <end position="1033"/>
    </location>
</feature>
<evidence type="ECO:0000256" key="1">
    <source>
        <dbReference type="SAM" id="Phobius"/>
    </source>
</evidence>
<keyword evidence="1" id="KW-0472">Membrane</keyword>
<proteinExistence type="predicted"/>
<dbReference type="InterPro" id="IPR011050">
    <property type="entry name" value="Pectin_lyase_fold/virulence"/>
</dbReference>
<organism evidence="4 5">
    <name type="scientific">Anaeramoeba flamelloides</name>
    <dbReference type="NCBI Taxonomy" id="1746091"/>
    <lineage>
        <taxon>Eukaryota</taxon>
        <taxon>Metamonada</taxon>
        <taxon>Anaeramoebidae</taxon>
        <taxon>Anaeramoeba</taxon>
    </lineage>
</organism>
<feature type="transmembrane region" description="Helical" evidence="1">
    <location>
        <begin position="1059"/>
        <end position="1080"/>
    </location>
</feature>
<evidence type="ECO:0000313" key="4">
    <source>
        <dbReference type="EMBL" id="KAJ3430801.1"/>
    </source>
</evidence>
<protein>
    <submittedName>
        <fullName evidence="4">Insulin-like growth factor binding proteinn-terminal</fullName>
    </submittedName>
</protein>
<feature type="transmembrane region" description="Helical" evidence="1">
    <location>
        <begin position="872"/>
        <end position="893"/>
    </location>
</feature>
<dbReference type="EMBL" id="JANTQA010000048">
    <property type="protein sequence ID" value="KAJ3430801.1"/>
    <property type="molecule type" value="Genomic_DNA"/>
</dbReference>
<accession>A0AAV7YM34</accession>
<evidence type="ECO:0000313" key="5">
    <source>
        <dbReference type="Proteomes" id="UP001146793"/>
    </source>
</evidence>